<dbReference type="GO" id="GO:0005886">
    <property type="term" value="C:plasma membrane"/>
    <property type="evidence" value="ECO:0007669"/>
    <property type="project" value="TreeGrafter"/>
</dbReference>
<accession>A0A9X1QQC1</accession>
<dbReference type="PANTHER" id="PTHR10434">
    <property type="entry name" value="1-ACYL-SN-GLYCEROL-3-PHOSPHATE ACYLTRANSFERASE"/>
    <property type="match status" value="1"/>
</dbReference>
<name>A0A9X1QQC1_9CORY</name>
<evidence type="ECO:0000259" key="3">
    <source>
        <dbReference type="SMART" id="SM00563"/>
    </source>
</evidence>
<dbReference type="InterPro" id="IPR002123">
    <property type="entry name" value="Plipid/glycerol_acylTrfase"/>
</dbReference>
<dbReference type="CDD" id="cd07989">
    <property type="entry name" value="LPLAT_AGPAT-like"/>
    <property type="match status" value="1"/>
</dbReference>
<evidence type="ECO:0000256" key="1">
    <source>
        <dbReference type="ARBA" id="ARBA00022679"/>
    </source>
</evidence>
<dbReference type="PANTHER" id="PTHR10434:SF11">
    <property type="entry name" value="1-ACYL-SN-GLYCEROL-3-PHOSPHATE ACYLTRANSFERASE"/>
    <property type="match status" value="1"/>
</dbReference>
<dbReference type="Proteomes" id="UP001139336">
    <property type="component" value="Unassembled WGS sequence"/>
</dbReference>
<dbReference type="EMBL" id="JAKGSI010000002">
    <property type="protein sequence ID" value="MCF4006265.1"/>
    <property type="molecule type" value="Genomic_DNA"/>
</dbReference>
<keyword evidence="1" id="KW-0808">Transferase</keyword>
<dbReference type="SUPFAM" id="SSF69593">
    <property type="entry name" value="Glycerol-3-phosphate (1)-acyltransferase"/>
    <property type="match status" value="1"/>
</dbReference>
<dbReference type="GO" id="GO:0006654">
    <property type="term" value="P:phosphatidic acid biosynthetic process"/>
    <property type="evidence" value="ECO:0007669"/>
    <property type="project" value="TreeGrafter"/>
</dbReference>
<evidence type="ECO:0000256" key="2">
    <source>
        <dbReference type="ARBA" id="ARBA00023315"/>
    </source>
</evidence>
<reference evidence="4" key="1">
    <citation type="submission" date="2022-01" db="EMBL/GenBank/DDBJ databases">
        <title>Corynebacterium sp. nov isolated from isolated from the feces of the greater white-fronted geese (Anser albifrons) at Poyang Lake, PR China.</title>
        <authorList>
            <person name="Liu Q."/>
        </authorList>
    </citation>
    <scope>NUCLEOTIDE SEQUENCE</scope>
    <source>
        <strain evidence="4">JCM 32435</strain>
    </source>
</reference>
<dbReference type="AlphaFoldDB" id="A0A9X1QQC1"/>
<dbReference type="GO" id="GO:0003841">
    <property type="term" value="F:1-acylglycerol-3-phosphate O-acyltransferase activity"/>
    <property type="evidence" value="ECO:0007669"/>
    <property type="project" value="TreeGrafter"/>
</dbReference>
<gene>
    <name evidence="4" type="ORF">L1O03_03610</name>
</gene>
<keyword evidence="5" id="KW-1185">Reference proteome</keyword>
<dbReference type="RefSeq" id="WP_236118080.1">
    <property type="nucleotide sequence ID" value="NZ_JAKGSI010000002.1"/>
</dbReference>
<dbReference type="Pfam" id="PF01553">
    <property type="entry name" value="Acyltransferase"/>
    <property type="match status" value="1"/>
</dbReference>
<comment type="caution">
    <text evidence="4">The sequence shown here is derived from an EMBL/GenBank/DDBJ whole genome shotgun (WGS) entry which is preliminary data.</text>
</comment>
<evidence type="ECO:0000313" key="4">
    <source>
        <dbReference type="EMBL" id="MCF4006265.1"/>
    </source>
</evidence>
<evidence type="ECO:0000313" key="5">
    <source>
        <dbReference type="Proteomes" id="UP001139336"/>
    </source>
</evidence>
<feature type="domain" description="Phospholipid/glycerol acyltransferase" evidence="3">
    <location>
        <begin position="38"/>
        <end position="157"/>
    </location>
</feature>
<dbReference type="SMART" id="SM00563">
    <property type="entry name" value="PlsC"/>
    <property type="match status" value="1"/>
</dbReference>
<organism evidence="4 5">
    <name type="scientific">Corynebacterium uropygiale</name>
    <dbReference type="NCBI Taxonomy" id="1775911"/>
    <lineage>
        <taxon>Bacteria</taxon>
        <taxon>Bacillati</taxon>
        <taxon>Actinomycetota</taxon>
        <taxon>Actinomycetes</taxon>
        <taxon>Mycobacteriales</taxon>
        <taxon>Corynebacteriaceae</taxon>
        <taxon>Corynebacterium</taxon>
    </lineage>
</organism>
<sequence length="246" mass="27154">MHNKWYWAFKNVFLGPFLRVWNRPTITGLENIPESGPGIIASNHQAVMDSFYFPLMVHRQLTFPAKSEYFTTPGLVGGFQKWFFTAVGQIPVDRNDIHAGEAIIKAAEGVFANGDLFCIYPEGTRSPDGRVYKGRTGVARIALRSKLPIVPIAMIGSREANPIGSWIIRPKKVRMVVGKPIDPHIVLAEEGVSEDSREAARVITDRVMHVLADMAGKPYVDMYASDVKASLEAGKGYPEGAEPQQG</sequence>
<protein>
    <submittedName>
        <fullName evidence="4">1-acyl-sn-glycerol-3-phosphate acyltransferase</fullName>
    </submittedName>
</protein>
<keyword evidence="2 4" id="KW-0012">Acyltransferase</keyword>
<proteinExistence type="predicted"/>